<feature type="transmembrane region" description="Helical" evidence="1">
    <location>
        <begin position="108"/>
        <end position="128"/>
    </location>
</feature>
<protein>
    <submittedName>
        <fullName evidence="2">Uncharacterized protein</fullName>
    </submittedName>
</protein>
<feature type="transmembrane region" description="Helical" evidence="1">
    <location>
        <begin position="541"/>
        <end position="559"/>
    </location>
</feature>
<feature type="transmembrane region" description="Helical" evidence="1">
    <location>
        <begin position="653"/>
        <end position="674"/>
    </location>
</feature>
<evidence type="ECO:0000256" key="1">
    <source>
        <dbReference type="SAM" id="Phobius"/>
    </source>
</evidence>
<feature type="transmembrane region" description="Helical" evidence="1">
    <location>
        <begin position="626"/>
        <end position="647"/>
    </location>
</feature>
<gene>
    <name evidence="2" type="ORF">LCGC14_0711780</name>
</gene>
<feature type="transmembrane region" description="Helical" evidence="1">
    <location>
        <begin position="172"/>
        <end position="195"/>
    </location>
</feature>
<feature type="transmembrane region" description="Helical" evidence="1">
    <location>
        <begin position="483"/>
        <end position="506"/>
    </location>
</feature>
<organism evidence="2">
    <name type="scientific">marine sediment metagenome</name>
    <dbReference type="NCBI Taxonomy" id="412755"/>
    <lineage>
        <taxon>unclassified sequences</taxon>
        <taxon>metagenomes</taxon>
        <taxon>ecological metagenomes</taxon>
    </lineage>
</organism>
<feature type="transmembrane region" description="Helical" evidence="1">
    <location>
        <begin position="512"/>
        <end position="529"/>
    </location>
</feature>
<feature type="transmembrane region" description="Helical" evidence="1">
    <location>
        <begin position="48"/>
        <end position="68"/>
    </location>
</feature>
<feature type="transmembrane region" description="Helical" evidence="1">
    <location>
        <begin position="6"/>
        <end position="27"/>
    </location>
</feature>
<keyword evidence="1" id="KW-0472">Membrane</keyword>
<feature type="transmembrane region" description="Helical" evidence="1">
    <location>
        <begin position="565"/>
        <end position="583"/>
    </location>
</feature>
<feature type="transmembrane region" description="Helical" evidence="1">
    <location>
        <begin position="443"/>
        <end position="463"/>
    </location>
</feature>
<feature type="transmembrane region" description="Helical" evidence="1">
    <location>
        <begin position="257"/>
        <end position="279"/>
    </location>
</feature>
<sequence length="749" mass="88386">LLYNFHKNIFFLGLSISILNLITLYFLSDLDVSQQKISIGRIVLIYNSFIWSSFFISSLISTGLVLLFEELSGVPYWLLLIQNSSLILYGLSYFFVKSEKKLNHWIEFVLFILFQGFLALNWVFISFIFETLNIFMIILIILIETGLLFKTIKNFNTIAGELKYPNLLETSYSLLTFFLYLEFSLMIFFLLLEFLGVFESIIISLFLLFLFTLIDVYFLNKIKSKYARLIHTISYFLLSIVIFLSINRFLYQNPYLLSLEIFIFIIMQFYTNYSFFASLRSVYTDKKESLRETQLIIQEYIGIGFYLTLFLLILQALLLNGIEFQLIILILSLIVHGLMILDSFIFKFLKKISKYLTTISWGFIMIFTSINIVEFYLVNFIDIVSTLIPLVNFILILEFTYIFKLMDFWKLITRHKEKIRFYLYLLTYINFITWPLYFASTDLLLTLNLIIFSLLIMLIITYVDNVKSIEGEYVILKENSRNLIKTFSFLSMGGLLSIDVFMLLNLVPLSNFILNLNTALLIFIIFLGIKLKPFKEHSLKAFIFWSVVFLQLSIFLYYLSLSYVISGVVFSLMILVYPFVFLLEELRELFSKILDKLIIYYRKFRKLMKNIILKIFNFIKTYAKRIWVITSVFISIFSGILLSPAVLNLLNPIHSTILMFPLFGLLYSVTPSEISEDVDVMFKRRMLRLIIGWGSVIIVLFIYITPASDHWVGECYHSFIYIYNSSLVYFHDLDFNLDFRSRIITIYYL</sequence>
<proteinExistence type="predicted"/>
<feature type="transmembrane region" description="Helical" evidence="1">
    <location>
        <begin position="324"/>
        <end position="346"/>
    </location>
</feature>
<feature type="transmembrane region" description="Helical" evidence="1">
    <location>
        <begin position="383"/>
        <end position="401"/>
    </location>
</feature>
<keyword evidence="1" id="KW-1133">Transmembrane helix</keyword>
<dbReference type="AlphaFoldDB" id="A0A0F9T0G5"/>
<feature type="transmembrane region" description="Helical" evidence="1">
    <location>
        <begin position="232"/>
        <end position="251"/>
    </location>
</feature>
<reference evidence="2" key="1">
    <citation type="journal article" date="2015" name="Nature">
        <title>Complex archaea that bridge the gap between prokaryotes and eukaryotes.</title>
        <authorList>
            <person name="Spang A."/>
            <person name="Saw J.H."/>
            <person name="Jorgensen S.L."/>
            <person name="Zaremba-Niedzwiedzka K."/>
            <person name="Martijn J."/>
            <person name="Lind A.E."/>
            <person name="van Eijk R."/>
            <person name="Schleper C."/>
            <person name="Guy L."/>
            <person name="Ettema T.J."/>
        </authorList>
    </citation>
    <scope>NUCLEOTIDE SEQUENCE</scope>
</reference>
<name>A0A0F9T0G5_9ZZZZ</name>
<feature type="non-terminal residue" evidence="2">
    <location>
        <position position="1"/>
    </location>
</feature>
<feature type="transmembrane region" description="Helical" evidence="1">
    <location>
        <begin position="74"/>
        <end position="96"/>
    </location>
</feature>
<feature type="transmembrane region" description="Helical" evidence="1">
    <location>
        <begin position="134"/>
        <end position="152"/>
    </location>
</feature>
<comment type="caution">
    <text evidence="2">The sequence shown here is derived from an EMBL/GenBank/DDBJ whole genome shotgun (WGS) entry which is preliminary data.</text>
</comment>
<dbReference type="EMBL" id="LAZR01001571">
    <property type="protein sequence ID" value="KKN42576.1"/>
    <property type="molecule type" value="Genomic_DNA"/>
</dbReference>
<feature type="transmembrane region" description="Helical" evidence="1">
    <location>
        <begin position="421"/>
        <end position="437"/>
    </location>
</feature>
<evidence type="ECO:0000313" key="2">
    <source>
        <dbReference type="EMBL" id="KKN42576.1"/>
    </source>
</evidence>
<keyword evidence="1" id="KW-0812">Transmembrane</keyword>
<accession>A0A0F9T0G5</accession>
<feature type="transmembrane region" description="Helical" evidence="1">
    <location>
        <begin position="300"/>
        <end position="318"/>
    </location>
</feature>
<feature type="transmembrane region" description="Helical" evidence="1">
    <location>
        <begin position="358"/>
        <end position="377"/>
    </location>
</feature>
<feature type="transmembrane region" description="Helical" evidence="1">
    <location>
        <begin position="686"/>
        <end position="704"/>
    </location>
</feature>
<feature type="transmembrane region" description="Helical" evidence="1">
    <location>
        <begin position="201"/>
        <end position="220"/>
    </location>
</feature>